<accession>A0ACB7ZPM2</accession>
<keyword evidence="2" id="KW-1185">Reference proteome</keyword>
<evidence type="ECO:0000313" key="2">
    <source>
        <dbReference type="Proteomes" id="UP000790377"/>
    </source>
</evidence>
<dbReference type="EMBL" id="MU269288">
    <property type="protein sequence ID" value="KAH7903030.1"/>
    <property type="molecule type" value="Genomic_DNA"/>
</dbReference>
<proteinExistence type="predicted"/>
<dbReference type="Proteomes" id="UP000790377">
    <property type="component" value="Unassembled WGS sequence"/>
</dbReference>
<sequence>MSQLYNFANFAFNNPPPPPSDLDAYLDHLWLATLYLPGLSSLTLSPSETTVFKNGLQTIQRWLDRLPDAALPQFAEWLSPAARARLNAPAPPLSFGAVSLLAPVSTTASPERDKAALVIYQPPLLRESTPLFLKADAEGEESWTADGIAEMEDVDLSGARAVTPVRTVVVKTEPLDCPTSAQVEEEEVDELGSFLASPSPPAPKVATRITSKAASKATPKAPPPLRSAATIRASVAFVMDHPGREVRPPIVKEEETGELGELKGAPTALEFGAYARKYRAISDYLVGKEVMSRSDQRKELLRGLPEDMSKAARIALRSRYPDVDRDLFYPLQDIGKIVLEILQHPAEYDVSTPRSTATSVSTQPSTSASDNTMTQEPAIKKEDFDMMLATMMSLTREVVRLKENPDGNRSGYGMGPRPPSICNFCGQAGHFMRECPVCAGMIAAGKCHRDQMGRIVLPSGAQVSRELAGNNFAERIEEYHRLNPNQHARGQLMFSIQNPIPTPPSVSTYAANYTALPEQDGFPPGGLETKLAAALLELLDGHCGAFEAVLGLTVDSRERQKPRDIRFMPLSC</sequence>
<protein>
    <submittedName>
        <fullName evidence="1">Uncharacterized protein</fullName>
    </submittedName>
</protein>
<organism evidence="1 2">
    <name type="scientific">Hygrophoropsis aurantiaca</name>
    <dbReference type="NCBI Taxonomy" id="72124"/>
    <lineage>
        <taxon>Eukaryota</taxon>
        <taxon>Fungi</taxon>
        <taxon>Dikarya</taxon>
        <taxon>Basidiomycota</taxon>
        <taxon>Agaricomycotina</taxon>
        <taxon>Agaricomycetes</taxon>
        <taxon>Agaricomycetidae</taxon>
        <taxon>Boletales</taxon>
        <taxon>Coniophorineae</taxon>
        <taxon>Hygrophoropsidaceae</taxon>
        <taxon>Hygrophoropsis</taxon>
    </lineage>
</organism>
<comment type="caution">
    <text evidence="1">The sequence shown here is derived from an EMBL/GenBank/DDBJ whole genome shotgun (WGS) entry which is preliminary data.</text>
</comment>
<name>A0ACB7ZPM2_9AGAM</name>
<evidence type="ECO:0000313" key="1">
    <source>
        <dbReference type="EMBL" id="KAH7903030.1"/>
    </source>
</evidence>
<gene>
    <name evidence="1" type="ORF">BJ138DRAFT_1198530</name>
</gene>
<reference evidence="1" key="1">
    <citation type="journal article" date="2021" name="New Phytol.">
        <title>Evolutionary innovations through gain and loss of genes in the ectomycorrhizal Boletales.</title>
        <authorList>
            <person name="Wu G."/>
            <person name="Miyauchi S."/>
            <person name="Morin E."/>
            <person name="Kuo A."/>
            <person name="Drula E."/>
            <person name="Varga T."/>
            <person name="Kohler A."/>
            <person name="Feng B."/>
            <person name="Cao Y."/>
            <person name="Lipzen A."/>
            <person name="Daum C."/>
            <person name="Hundley H."/>
            <person name="Pangilinan J."/>
            <person name="Johnson J."/>
            <person name="Barry K."/>
            <person name="LaButti K."/>
            <person name="Ng V."/>
            <person name="Ahrendt S."/>
            <person name="Min B."/>
            <person name="Choi I.G."/>
            <person name="Park H."/>
            <person name="Plett J.M."/>
            <person name="Magnuson J."/>
            <person name="Spatafora J.W."/>
            <person name="Nagy L.G."/>
            <person name="Henrissat B."/>
            <person name="Grigoriev I.V."/>
            <person name="Yang Z.L."/>
            <person name="Xu J."/>
            <person name="Martin F.M."/>
        </authorList>
    </citation>
    <scope>NUCLEOTIDE SEQUENCE</scope>
    <source>
        <strain evidence="1">ATCC 28755</strain>
    </source>
</reference>